<keyword evidence="1" id="KW-0285">Flavoprotein</keyword>
<name>A0A6J6X6Q7_9ZZZZ</name>
<dbReference type="PANTHER" id="PTHR42847">
    <property type="entry name" value="ALKANESULFONATE MONOOXYGENASE"/>
    <property type="match status" value="1"/>
</dbReference>
<gene>
    <name evidence="6" type="ORF">UFOPK2925_00951</name>
    <name evidence="7" type="ORF">UFOPK2996_00617</name>
    <name evidence="8" type="ORF">UFOPK4071_00768</name>
</gene>
<proteinExistence type="predicted"/>
<dbReference type="GO" id="GO:0046306">
    <property type="term" value="P:alkanesulfonate catabolic process"/>
    <property type="evidence" value="ECO:0007669"/>
    <property type="project" value="TreeGrafter"/>
</dbReference>
<evidence type="ECO:0000256" key="3">
    <source>
        <dbReference type="ARBA" id="ARBA00023002"/>
    </source>
</evidence>
<dbReference type="InterPro" id="IPR036661">
    <property type="entry name" value="Luciferase-like_sf"/>
</dbReference>
<dbReference type="GO" id="GO:0008726">
    <property type="term" value="F:alkanesulfonate monooxygenase activity"/>
    <property type="evidence" value="ECO:0007669"/>
    <property type="project" value="TreeGrafter"/>
</dbReference>
<dbReference type="SUPFAM" id="SSF51679">
    <property type="entry name" value="Bacterial luciferase-like"/>
    <property type="match status" value="1"/>
</dbReference>
<feature type="domain" description="Luciferase-like" evidence="5">
    <location>
        <begin position="10"/>
        <end position="233"/>
    </location>
</feature>
<dbReference type="EMBL" id="CAFBPF010000084">
    <property type="protein sequence ID" value="CAB5011998.1"/>
    <property type="molecule type" value="Genomic_DNA"/>
</dbReference>
<sequence length="299" mass="32540">MIFGVHTGLQNTSIPELTELWRGIEASGFDWISIWDHFYAADGSGNPHSLESVVSHAALCAATSRVRCGSLVYSAGYRHPAVLANAMATLDQLSNGRVTLGLGGGWLGREYRAYGIPFGSVGERLRMMEESLTCIRLLLTEQESNFAGEFFTLERAQCEPKAVQSRLPIWVGGSGEKVTLRIAAQRADGWNVPFISPEVFAHKNSVLDAHCERLGRDPSEVFRSVNVGIALDEASLLAQFDKMSEGVRPGVLMGSASEMLDQVGAYIESGAQQVNLAIRAPFDTEAIDWFAAEVLPSFQ</sequence>
<dbReference type="InterPro" id="IPR019952">
    <property type="entry name" value="F420_OxRdatse_Rv1855c_pred"/>
</dbReference>
<dbReference type="Gene3D" id="3.20.20.30">
    <property type="entry name" value="Luciferase-like domain"/>
    <property type="match status" value="1"/>
</dbReference>
<reference evidence="7" key="1">
    <citation type="submission" date="2020-05" db="EMBL/GenBank/DDBJ databases">
        <authorList>
            <person name="Chiriac C."/>
            <person name="Salcher M."/>
            <person name="Ghai R."/>
            <person name="Kavagutti S V."/>
        </authorList>
    </citation>
    <scope>NUCLEOTIDE SEQUENCE</scope>
</reference>
<evidence type="ECO:0000259" key="5">
    <source>
        <dbReference type="Pfam" id="PF00296"/>
    </source>
</evidence>
<dbReference type="InterPro" id="IPR011251">
    <property type="entry name" value="Luciferase-like_dom"/>
</dbReference>
<dbReference type="EMBL" id="CAFAAH010000063">
    <property type="protein sequence ID" value="CAB4793150.1"/>
    <property type="molecule type" value="Genomic_DNA"/>
</dbReference>
<keyword evidence="3" id="KW-0560">Oxidoreductase</keyword>
<accession>A0A6J6X6Q7</accession>
<dbReference type="EMBL" id="CAEZZU010000136">
    <property type="protein sequence ID" value="CAB4782495.1"/>
    <property type="molecule type" value="Genomic_DNA"/>
</dbReference>
<dbReference type="InterPro" id="IPR050172">
    <property type="entry name" value="SsuD_RutA_monooxygenase"/>
</dbReference>
<evidence type="ECO:0000256" key="4">
    <source>
        <dbReference type="ARBA" id="ARBA00023033"/>
    </source>
</evidence>
<organism evidence="7">
    <name type="scientific">freshwater metagenome</name>
    <dbReference type="NCBI Taxonomy" id="449393"/>
    <lineage>
        <taxon>unclassified sequences</taxon>
        <taxon>metagenomes</taxon>
        <taxon>ecological metagenomes</taxon>
    </lineage>
</organism>
<evidence type="ECO:0000313" key="8">
    <source>
        <dbReference type="EMBL" id="CAB5011998.1"/>
    </source>
</evidence>
<evidence type="ECO:0000256" key="2">
    <source>
        <dbReference type="ARBA" id="ARBA00022643"/>
    </source>
</evidence>
<keyword evidence="2" id="KW-0288">FMN</keyword>
<dbReference type="PANTHER" id="PTHR42847:SF8">
    <property type="entry name" value="CONSERVED PROTEIN"/>
    <property type="match status" value="1"/>
</dbReference>
<dbReference type="NCBIfam" id="TIGR03560">
    <property type="entry name" value="F420_Rv1855c"/>
    <property type="match status" value="1"/>
</dbReference>
<dbReference type="AlphaFoldDB" id="A0A6J6X6Q7"/>
<dbReference type="Pfam" id="PF00296">
    <property type="entry name" value="Bac_luciferase"/>
    <property type="match status" value="1"/>
</dbReference>
<evidence type="ECO:0000313" key="6">
    <source>
        <dbReference type="EMBL" id="CAB4782495.1"/>
    </source>
</evidence>
<evidence type="ECO:0000256" key="1">
    <source>
        <dbReference type="ARBA" id="ARBA00022630"/>
    </source>
</evidence>
<keyword evidence="4" id="KW-0503">Monooxygenase</keyword>
<evidence type="ECO:0000313" key="7">
    <source>
        <dbReference type="EMBL" id="CAB4793150.1"/>
    </source>
</evidence>
<protein>
    <submittedName>
        <fullName evidence="7">Unannotated protein</fullName>
    </submittedName>
</protein>